<evidence type="ECO:0000256" key="1">
    <source>
        <dbReference type="SAM" id="SignalP"/>
    </source>
</evidence>
<evidence type="ECO:0000259" key="2">
    <source>
        <dbReference type="Pfam" id="PF00144"/>
    </source>
</evidence>
<dbReference type="Pfam" id="PF00144">
    <property type="entry name" value="Beta-lactamase"/>
    <property type="match status" value="1"/>
</dbReference>
<reference evidence="3 4" key="1">
    <citation type="journal article" date="2017" name="Antonie Van Leeuwenhoek">
        <title>Rhizobium rhizosphaerae sp. nov., a novel species isolated from rice rhizosphere.</title>
        <authorList>
            <person name="Zhao J.J."/>
            <person name="Zhang J."/>
            <person name="Zhang R.J."/>
            <person name="Zhang C.W."/>
            <person name="Yin H.Q."/>
            <person name="Zhang X.X."/>
        </authorList>
    </citation>
    <scope>NUCLEOTIDE SEQUENCE [LARGE SCALE GENOMIC DNA]</scope>
    <source>
        <strain evidence="3 4">E3</strain>
    </source>
</reference>
<evidence type="ECO:0000313" key="4">
    <source>
        <dbReference type="Proteomes" id="UP000006334"/>
    </source>
</evidence>
<dbReference type="PANTHER" id="PTHR43283">
    <property type="entry name" value="BETA-LACTAMASE-RELATED"/>
    <property type="match status" value="1"/>
</dbReference>
<dbReference type="AlphaFoldDB" id="K6Y818"/>
<sequence length="413" mass="46097">MFNHRFIKSLYWYLLPLVFSTALQATEYDFTAAKSILNGYVNEGKLAGAVVLVLKDDKTVLHYATGQQDVEAGIPMQTNSMFRIASQTKAITSVAIMILQEQGKLKVTDPVSKFIPSFSTTTVLELDENKNAKVVEAKREITIHDLLTHSSGIGYGWGPNEQEWKDANMFGWYFADKTQSVGEALVGITDIPHLAHPGESFVYGHSTDLLGAIVEKVSAQTLDVFFKQFIFDPLHMQDTHFYVPDSKLSRLATVYSATDKRIVRAPDTNQTTNFMVSQGHYAKGPKKAFSGGAGLVSTAQDYAQFLRMLLNMGILDGQRIISAESVSAMTRDQIPYIEMDWNDGFGYAFALTKQPNSDTVVQYEWGGAYHSQYYVRPEDKVAVVYLTQLNPNKGLKDWQHIDAAIKISLGIDR</sequence>
<dbReference type="InterPro" id="IPR001466">
    <property type="entry name" value="Beta-lactam-related"/>
</dbReference>
<dbReference type="InterPro" id="IPR050789">
    <property type="entry name" value="Diverse_Enzym_Activities"/>
</dbReference>
<dbReference type="RefSeq" id="WP_008844158.1">
    <property type="nucleotide sequence ID" value="NZ_BAEN01000036.1"/>
</dbReference>
<organism evidence="3 4">
    <name type="scientific">Aliiglaciecola lipolytica E3</name>
    <dbReference type="NCBI Taxonomy" id="1127673"/>
    <lineage>
        <taxon>Bacteria</taxon>
        <taxon>Pseudomonadati</taxon>
        <taxon>Pseudomonadota</taxon>
        <taxon>Gammaproteobacteria</taxon>
        <taxon>Alteromonadales</taxon>
        <taxon>Alteromonadaceae</taxon>
        <taxon>Aliiglaciecola</taxon>
    </lineage>
</organism>
<dbReference type="Gene3D" id="3.40.710.10">
    <property type="entry name" value="DD-peptidase/beta-lactamase superfamily"/>
    <property type="match status" value="1"/>
</dbReference>
<dbReference type="STRING" id="1127673.GLIP_1709"/>
<feature type="domain" description="Beta-lactamase-related" evidence="2">
    <location>
        <begin position="37"/>
        <end position="402"/>
    </location>
</feature>
<evidence type="ECO:0000313" key="3">
    <source>
        <dbReference type="EMBL" id="GAC14342.1"/>
    </source>
</evidence>
<dbReference type="PANTHER" id="PTHR43283:SF3">
    <property type="entry name" value="BETA-LACTAMASE FAMILY PROTEIN (AFU_ORTHOLOGUE AFUA_5G07500)"/>
    <property type="match status" value="1"/>
</dbReference>
<dbReference type="EMBL" id="BAEN01000036">
    <property type="protein sequence ID" value="GAC14342.1"/>
    <property type="molecule type" value="Genomic_DNA"/>
</dbReference>
<feature type="signal peptide" evidence="1">
    <location>
        <begin position="1"/>
        <end position="25"/>
    </location>
</feature>
<dbReference type="OrthoDB" id="119951at2"/>
<feature type="chain" id="PRO_5003899835" description="Beta-lactamase-related domain-containing protein" evidence="1">
    <location>
        <begin position="26"/>
        <end position="413"/>
    </location>
</feature>
<protein>
    <recommendedName>
        <fullName evidence="2">Beta-lactamase-related domain-containing protein</fullName>
    </recommendedName>
</protein>
<dbReference type="SUPFAM" id="SSF56601">
    <property type="entry name" value="beta-lactamase/transpeptidase-like"/>
    <property type="match status" value="1"/>
</dbReference>
<proteinExistence type="predicted"/>
<keyword evidence="1" id="KW-0732">Signal</keyword>
<name>K6Y818_9ALTE</name>
<dbReference type="InterPro" id="IPR012338">
    <property type="entry name" value="Beta-lactam/transpept-like"/>
</dbReference>
<dbReference type="eggNOG" id="COG1680">
    <property type="taxonomic scope" value="Bacteria"/>
</dbReference>
<keyword evidence="4" id="KW-1185">Reference proteome</keyword>
<dbReference type="Proteomes" id="UP000006334">
    <property type="component" value="Unassembled WGS sequence"/>
</dbReference>
<comment type="caution">
    <text evidence="3">The sequence shown here is derived from an EMBL/GenBank/DDBJ whole genome shotgun (WGS) entry which is preliminary data.</text>
</comment>
<accession>K6Y818</accession>
<gene>
    <name evidence="3" type="ORF">GLIP_1709</name>
</gene>